<dbReference type="Gene3D" id="3.30.390.10">
    <property type="entry name" value="Enolase-like, N-terminal domain"/>
    <property type="match status" value="1"/>
</dbReference>
<sequence>MSQTITKITTHDTRFPLGPGAGSDAVHIDAVYSYAVCQLHTEGKTKGIGLAFTVGAGNELVCQAIEFLAKELVGRDLDELMAEFGEVQRKMSNHTQYRWVGPHKGVVQLALAAITNACFDLWAKERGVPLWKLLLDLNTEDTIALLDFSYIEDALTKDEARAILNSHAIDRHKRESILTENYQGYDTSIGWFNYSDQKVRDNIKKSMDAGFTSMKLKVGSPDHERDLRRAFMVRECAGDNATVMLDCNQQWQMQESIEFMMKAKGMNPYWIEEPTHPDDILGHQTLARAISPIKIACGEHVPNRIIFKNYLQSNAMHFNQVDAVRVGGISEFLVISLMSRKFNIPVVPHVGDMGQIHQHLVLFNHIAMGHEALFLEHIPHLQQHFVNPCQIVDGRYITPQDIGASSDLKCLQNQTICEVN</sequence>
<accession>A0ABY7VYY9</accession>
<dbReference type="SMART" id="SM00922">
    <property type="entry name" value="MR_MLE"/>
    <property type="match status" value="1"/>
</dbReference>
<evidence type="ECO:0000313" key="6">
    <source>
        <dbReference type="Proteomes" id="UP001214250"/>
    </source>
</evidence>
<evidence type="ECO:0000313" key="5">
    <source>
        <dbReference type="EMBL" id="WDE98483.1"/>
    </source>
</evidence>
<dbReference type="InterPro" id="IPR029017">
    <property type="entry name" value="Enolase-like_N"/>
</dbReference>
<comment type="cofactor">
    <cofactor evidence="1">
        <name>Mg(2+)</name>
        <dbReference type="ChEBI" id="CHEBI:18420"/>
    </cofactor>
</comment>
<name>A0ABY7VYY9_9BACT</name>
<dbReference type="SFLD" id="SFLDG00179">
    <property type="entry name" value="mandelate_racemase"/>
    <property type="match status" value="1"/>
</dbReference>
<evidence type="ECO:0000256" key="2">
    <source>
        <dbReference type="ARBA" id="ARBA00022723"/>
    </source>
</evidence>
<feature type="domain" description="Mandelate racemase/muconate lactonizing enzyme C-terminal" evidence="4">
    <location>
        <begin position="196"/>
        <end position="293"/>
    </location>
</feature>
<reference evidence="5 6" key="1">
    <citation type="submission" date="2023-02" db="EMBL/GenBank/DDBJ databases">
        <title>Genome sequence of Lentisphaera profundi SAORIC-696.</title>
        <authorList>
            <person name="Kim e."/>
            <person name="Cho J.-C."/>
            <person name="Choi A."/>
            <person name="Kang I."/>
        </authorList>
    </citation>
    <scope>NUCLEOTIDE SEQUENCE [LARGE SCALE GENOMIC DNA]</scope>
    <source>
        <strain evidence="5 6">SAORIC-696</strain>
    </source>
</reference>
<dbReference type="Pfam" id="PF02746">
    <property type="entry name" value="MR_MLE_N"/>
    <property type="match status" value="1"/>
</dbReference>
<dbReference type="InterPro" id="IPR046945">
    <property type="entry name" value="RHMD-like"/>
</dbReference>
<dbReference type="InterPro" id="IPR013342">
    <property type="entry name" value="Mandelate_racemase_C"/>
</dbReference>
<dbReference type="Gene3D" id="3.20.20.120">
    <property type="entry name" value="Enolase-like C-terminal domain"/>
    <property type="match status" value="1"/>
</dbReference>
<dbReference type="InterPro" id="IPR029065">
    <property type="entry name" value="Enolase_C-like"/>
</dbReference>
<dbReference type="RefSeq" id="WP_274153354.1">
    <property type="nucleotide sequence ID" value="NZ_CP117812.1"/>
</dbReference>
<dbReference type="SFLD" id="SFLDS00001">
    <property type="entry name" value="Enolase"/>
    <property type="match status" value="1"/>
</dbReference>
<dbReference type="InterPro" id="IPR013341">
    <property type="entry name" value="Mandelate_racemase_N_dom"/>
</dbReference>
<dbReference type="SUPFAM" id="SSF51604">
    <property type="entry name" value="Enolase C-terminal domain-like"/>
    <property type="match status" value="1"/>
</dbReference>
<protein>
    <submittedName>
        <fullName evidence="5">Enolase C-terminal domain-like protein</fullName>
    </submittedName>
</protein>
<keyword evidence="3" id="KW-0460">Magnesium</keyword>
<dbReference type="PANTHER" id="PTHR13794:SF58">
    <property type="entry name" value="MITOCHONDRIAL ENOLASE SUPERFAMILY MEMBER 1"/>
    <property type="match status" value="1"/>
</dbReference>
<dbReference type="SUPFAM" id="SSF54826">
    <property type="entry name" value="Enolase N-terminal domain-like"/>
    <property type="match status" value="1"/>
</dbReference>
<keyword evidence="6" id="KW-1185">Reference proteome</keyword>
<dbReference type="Pfam" id="PF13378">
    <property type="entry name" value="MR_MLE_C"/>
    <property type="match status" value="1"/>
</dbReference>
<dbReference type="EMBL" id="CP117812">
    <property type="protein sequence ID" value="WDE98483.1"/>
    <property type="molecule type" value="Genomic_DNA"/>
</dbReference>
<dbReference type="InterPro" id="IPR036849">
    <property type="entry name" value="Enolase-like_C_sf"/>
</dbReference>
<dbReference type="Proteomes" id="UP001214250">
    <property type="component" value="Chromosome 2"/>
</dbReference>
<organism evidence="5 6">
    <name type="scientific">Lentisphaera profundi</name>
    <dbReference type="NCBI Taxonomy" id="1658616"/>
    <lineage>
        <taxon>Bacteria</taxon>
        <taxon>Pseudomonadati</taxon>
        <taxon>Lentisphaerota</taxon>
        <taxon>Lentisphaeria</taxon>
        <taxon>Lentisphaerales</taxon>
        <taxon>Lentisphaeraceae</taxon>
        <taxon>Lentisphaera</taxon>
    </lineage>
</organism>
<evidence type="ECO:0000259" key="4">
    <source>
        <dbReference type="SMART" id="SM00922"/>
    </source>
</evidence>
<gene>
    <name evidence="5" type="ORF">PQO03_11585</name>
</gene>
<keyword evidence="2" id="KW-0479">Metal-binding</keyword>
<proteinExistence type="predicted"/>
<evidence type="ECO:0000256" key="3">
    <source>
        <dbReference type="ARBA" id="ARBA00022842"/>
    </source>
</evidence>
<dbReference type="PANTHER" id="PTHR13794">
    <property type="entry name" value="ENOLASE SUPERFAMILY, MANDELATE RACEMASE"/>
    <property type="match status" value="1"/>
</dbReference>
<evidence type="ECO:0000256" key="1">
    <source>
        <dbReference type="ARBA" id="ARBA00001946"/>
    </source>
</evidence>